<evidence type="ECO:0000313" key="8">
    <source>
        <dbReference type="EMBL" id="PRP94051.1"/>
    </source>
</evidence>
<dbReference type="PANTHER" id="PTHR10157">
    <property type="entry name" value="DOPAMINE BETA HYDROXYLASE RELATED"/>
    <property type="match status" value="1"/>
</dbReference>
<dbReference type="InterPro" id="IPR008977">
    <property type="entry name" value="PHM/PNGase_F_dom_sf"/>
</dbReference>
<dbReference type="PROSITE" id="PS51007">
    <property type="entry name" value="CYTC"/>
    <property type="match status" value="1"/>
</dbReference>
<keyword evidence="2 4" id="KW-0408">Iron</keyword>
<proteinExistence type="predicted"/>
<keyword evidence="3" id="KW-1015">Disulfide bond</keyword>
<feature type="chain" id="PRO_5015758932" description="Cytochrome c domain-containing protein" evidence="6">
    <location>
        <begin position="26"/>
        <end position="487"/>
    </location>
</feature>
<keyword evidence="1 4" id="KW-0479">Metal-binding</keyword>
<evidence type="ECO:0000256" key="5">
    <source>
        <dbReference type="SAM" id="MobiDB-lite"/>
    </source>
</evidence>
<protein>
    <recommendedName>
        <fullName evidence="7">Cytochrome c domain-containing protein</fullName>
    </recommendedName>
</protein>
<dbReference type="GO" id="GO:0004500">
    <property type="term" value="F:dopamine beta-monooxygenase activity"/>
    <property type="evidence" value="ECO:0007669"/>
    <property type="project" value="InterPro"/>
</dbReference>
<dbReference type="Gene3D" id="2.60.120.230">
    <property type="match status" value="1"/>
</dbReference>
<name>A0A2S9XMY3_9BACT</name>
<dbReference type="PROSITE" id="PS51257">
    <property type="entry name" value="PROKAR_LIPOPROTEIN"/>
    <property type="match status" value="1"/>
</dbReference>
<feature type="signal peptide" evidence="6">
    <location>
        <begin position="1"/>
        <end position="25"/>
    </location>
</feature>
<accession>A0A2S9XMY3</accession>
<dbReference type="InterPro" id="IPR000945">
    <property type="entry name" value="DBH-like"/>
</dbReference>
<dbReference type="GO" id="GO:0005507">
    <property type="term" value="F:copper ion binding"/>
    <property type="evidence" value="ECO:0007669"/>
    <property type="project" value="InterPro"/>
</dbReference>
<dbReference type="Gene3D" id="2.60.120.310">
    <property type="entry name" value="Copper type II, ascorbate-dependent monooxygenase, N-terminal domain"/>
    <property type="match status" value="1"/>
</dbReference>
<keyword evidence="4" id="KW-0349">Heme</keyword>
<dbReference type="OrthoDB" id="258766at2"/>
<feature type="compositionally biased region" description="Acidic residues" evidence="5">
    <location>
        <begin position="30"/>
        <end position="62"/>
    </location>
</feature>
<reference evidence="8 9" key="1">
    <citation type="submission" date="2018-03" db="EMBL/GenBank/DDBJ databases">
        <title>Draft Genome Sequences of the Obligatory Marine Myxobacteria Enhygromyxa salina SWB005.</title>
        <authorList>
            <person name="Poehlein A."/>
            <person name="Moghaddam J.A."/>
            <person name="Harms H."/>
            <person name="Alanjari M."/>
            <person name="Koenig G.M."/>
            <person name="Daniel R."/>
            <person name="Schaeberle T.F."/>
        </authorList>
    </citation>
    <scope>NUCLEOTIDE SEQUENCE [LARGE SCALE GENOMIC DNA]</scope>
    <source>
        <strain evidence="8 9">SWB005</strain>
    </source>
</reference>
<evidence type="ECO:0000256" key="3">
    <source>
        <dbReference type="ARBA" id="ARBA00023157"/>
    </source>
</evidence>
<dbReference type="GO" id="GO:0009055">
    <property type="term" value="F:electron transfer activity"/>
    <property type="evidence" value="ECO:0007669"/>
    <property type="project" value="InterPro"/>
</dbReference>
<dbReference type="GO" id="GO:0020037">
    <property type="term" value="F:heme binding"/>
    <property type="evidence" value="ECO:0007669"/>
    <property type="project" value="InterPro"/>
</dbReference>
<keyword evidence="6" id="KW-0732">Signal</keyword>
<dbReference type="RefSeq" id="WP_146155937.1">
    <property type="nucleotide sequence ID" value="NZ_PVNK01000180.1"/>
</dbReference>
<feature type="domain" description="Cytochrome c" evidence="7">
    <location>
        <begin position="56"/>
        <end position="156"/>
    </location>
</feature>
<gene>
    <name evidence="8" type="ORF">ENSA5_41630</name>
</gene>
<feature type="region of interest" description="Disordered" evidence="5">
    <location>
        <begin position="25"/>
        <end position="66"/>
    </location>
</feature>
<evidence type="ECO:0000256" key="6">
    <source>
        <dbReference type="SAM" id="SignalP"/>
    </source>
</evidence>
<evidence type="ECO:0000259" key="7">
    <source>
        <dbReference type="PROSITE" id="PS51007"/>
    </source>
</evidence>
<dbReference type="InterPro" id="IPR009056">
    <property type="entry name" value="Cyt_c-like_dom"/>
</dbReference>
<keyword evidence="9" id="KW-1185">Reference proteome</keyword>
<dbReference type="InterPro" id="IPR014784">
    <property type="entry name" value="Cu2_ascorb_mOase-like_C"/>
</dbReference>
<evidence type="ECO:0000256" key="2">
    <source>
        <dbReference type="ARBA" id="ARBA00023004"/>
    </source>
</evidence>
<sequence length="487" mass="51945">MTMACLRSCALLSTCVIGLTLSACASDSPSDGETEADTGDDQAEAEAEGDGDGDPGDGDGDESALRPNWHEDIAPLVYTNCVGCHAEGGIAPFALETYEQASVWGALASDAVNEGVMPPWGAIETEECQPEHDWTNDLRLAEADRQLLADWVAAGTPEGDPADAVALPSPPELALQDPSASFQNPSPFVVGGTEDSFICYSIDPQLATDVWVTGVQMIPDNEQVVHHVLIYADPDANSAEVAGPDGSYPCFGTAGVNNASLIGTWVPGSVPTEMPEDVGVPMRAGSRVILAYHYHPTGAGDEVDQSSVALRWVEDKPAYEATIDLLGNFVSAPGLEPGPNDPDDTPLFMIPPDVADHTETMSVTIPDGVPPIDIVTLGTHMHYIGVDMKVWIEREGEEICLIQTPRWDFNWQRTYNPDAELGAYPKVQGGDVVKLRCTYDNTLANPFLVQALDEQGLSEPTTVFMGEASLDEMCLLIFGLATPFPLP</sequence>
<comment type="caution">
    <text evidence="8">The sequence shown here is derived from an EMBL/GenBank/DDBJ whole genome shotgun (WGS) entry which is preliminary data.</text>
</comment>
<dbReference type="PANTHER" id="PTHR10157:SF23">
    <property type="entry name" value="MOXD1 HOMOLOG 1"/>
    <property type="match status" value="1"/>
</dbReference>
<dbReference type="InterPro" id="IPR024548">
    <property type="entry name" value="Cu2_monoox_C"/>
</dbReference>
<dbReference type="EMBL" id="PVNK01000180">
    <property type="protein sequence ID" value="PRP94051.1"/>
    <property type="molecule type" value="Genomic_DNA"/>
</dbReference>
<dbReference type="Proteomes" id="UP000237968">
    <property type="component" value="Unassembled WGS sequence"/>
</dbReference>
<evidence type="ECO:0000256" key="1">
    <source>
        <dbReference type="ARBA" id="ARBA00022723"/>
    </source>
</evidence>
<evidence type="ECO:0000256" key="4">
    <source>
        <dbReference type="PROSITE-ProRule" id="PRU00433"/>
    </source>
</evidence>
<dbReference type="InterPro" id="IPR036939">
    <property type="entry name" value="Cu2_ascorb_mOase_N_sf"/>
</dbReference>
<dbReference type="AlphaFoldDB" id="A0A2S9XMY3"/>
<evidence type="ECO:0000313" key="9">
    <source>
        <dbReference type="Proteomes" id="UP000237968"/>
    </source>
</evidence>
<organism evidence="8 9">
    <name type="scientific">Enhygromyxa salina</name>
    <dbReference type="NCBI Taxonomy" id="215803"/>
    <lineage>
        <taxon>Bacteria</taxon>
        <taxon>Pseudomonadati</taxon>
        <taxon>Myxococcota</taxon>
        <taxon>Polyangia</taxon>
        <taxon>Nannocystales</taxon>
        <taxon>Nannocystaceae</taxon>
        <taxon>Enhygromyxa</taxon>
    </lineage>
</organism>
<dbReference type="SUPFAM" id="SSF49742">
    <property type="entry name" value="PHM/PNGase F"/>
    <property type="match status" value="2"/>
</dbReference>
<dbReference type="Pfam" id="PF03712">
    <property type="entry name" value="Cu2_monoox_C"/>
    <property type="match status" value="1"/>
</dbReference>